<dbReference type="EMBL" id="JAPFFK010000007">
    <property type="protein sequence ID" value="KAJ6755959.1"/>
    <property type="molecule type" value="Genomic_DNA"/>
</dbReference>
<sequence>MTFTTTCDHITVLCEPSKENQKGFLFTDKNYRYIWPRVSTRLPPVFFSSLRIPSSPHHSIVSSLASVFNFGH</sequence>
<comment type="caution">
    <text evidence="1">The sequence shown here is derived from an EMBL/GenBank/DDBJ whole genome shotgun (WGS) entry which is preliminary data.</text>
</comment>
<evidence type="ECO:0000313" key="1">
    <source>
        <dbReference type="EMBL" id="KAJ6755959.1"/>
    </source>
</evidence>
<evidence type="ECO:0000313" key="2">
    <source>
        <dbReference type="Proteomes" id="UP001151532"/>
    </source>
</evidence>
<protein>
    <submittedName>
        <fullName evidence="1">Uncharacterized protein</fullName>
    </submittedName>
</protein>
<feature type="non-terminal residue" evidence="1">
    <location>
        <position position="72"/>
    </location>
</feature>
<proteinExistence type="predicted"/>
<reference evidence="1" key="1">
    <citation type="submission" date="2022-11" db="EMBL/GenBank/DDBJ databases">
        <authorList>
            <person name="Hyden B.L."/>
            <person name="Feng K."/>
            <person name="Yates T."/>
            <person name="Jawdy S."/>
            <person name="Smart L.B."/>
            <person name="Muchero W."/>
        </authorList>
    </citation>
    <scope>NUCLEOTIDE SEQUENCE</scope>
    <source>
        <tissue evidence="1">Shoot tip</tissue>
    </source>
</reference>
<keyword evidence="2" id="KW-1185">Reference proteome</keyword>
<reference evidence="1" key="2">
    <citation type="journal article" date="2023" name="Int. J. Mol. Sci.">
        <title>De Novo Assembly and Annotation of 11 Diverse Shrub Willow (Salix) Genomes Reveals Novel Gene Organization in Sex-Linked Regions.</title>
        <authorList>
            <person name="Hyden B."/>
            <person name="Feng K."/>
            <person name="Yates T.B."/>
            <person name="Jawdy S."/>
            <person name="Cereghino C."/>
            <person name="Smart L.B."/>
            <person name="Muchero W."/>
        </authorList>
    </citation>
    <scope>NUCLEOTIDE SEQUENCE</scope>
    <source>
        <tissue evidence="1">Shoot tip</tissue>
    </source>
</reference>
<organism evidence="1 2">
    <name type="scientific">Salix purpurea</name>
    <name type="common">Purple osier willow</name>
    <dbReference type="NCBI Taxonomy" id="77065"/>
    <lineage>
        <taxon>Eukaryota</taxon>
        <taxon>Viridiplantae</taxon>
        <taxon>Streptophyta</taxon>
        <taxon>Embryophyta</taxon>
        <taxon>Tracheophyta</taxon>
        <taxon>Spermatophyta</taxon>
        <taxon>Magnoliopsida</taxon>
        <taxon>eudicotyledons</taxon>
        <taxon>Gunneridae</taxon>
        <taxon>Pentapetalae</taxon>
        <taxon>rosids</taxon>
        <taxon>fabids</taxon>
        <taxon>Malpighiales</taxon>
        <taxon>Salicaceae</taxon>
        <taxon>Saliceae</taxon>
        <taxon>Salix</taxon>
    </lineage>
</organism>
<dbReference type="AlphaFoldDB" id="A0A9Q0VVW9"/>
<name>A0A9Q0VVW9_SALPP</name>
<accession>A0A9Q0VVW9</accession>
<dbReference type="Proteomes" id="UP001151532">
    <property type="component" value="Chromosome 16"/>
</dbReference>
<gene>
    <name evidence="1" type="ORF">OIU79_028383</name>
</gene>